<name>A0ABY6UE51_BIOOC</name>
<evidence type="ECO:0008006" key="4">
    <source>
        <dbReference type="Google" id="ProtNLM"/>
    </source>
</evidence>
<accession>A0ABY6UE51</accession>
<reference evidence="2 3" key="1">
    <citation type="submission" date="2019-06" db="EMBL/GenBank/DDBJ databases">
        <authorList>
            <person name="Broberg M."/>
        </authorList>
    </citation>
    <scope>NUCLEOTIDE SEQUENCE [LARGE SCALE GENOMIC DNA]</scope>
</reference>
<gene>
    <name evidence="2" type="ORF">CLO192961_LOCUS259007</name>
</gene>
<keyword evidence="1" id="KW-0732">Signal</keyword>
<keyword evidence="3" id="KW-1185">Reference proteome</keyword>
<feature type="chain" id="PRO_5047469865" description="Intradiol ring-cleavage dioxygenases domain-containing protein" evidence="1">
    <location>
        <begin position="23"/>
        <end position="247"/>
    </location>
</feature>
<protein>
    <recommendedName>
        <fullName evidence="4">Intradiol ring-cleavage dioxygenases domain-containing protein</fullName>
    </recommendedName>
</protein>
<evidence type="ECO:0000256" key="1">
    <source>
        <dbReference type="SAM" id="SignalP"/>
    </source>
</evidence>
<dbReference type="Proteomes" id="UP000766486">
    <property type="component" value="Unassembled WGS sequence"/>
</dbReference>
<comment type="caution">
    <text evidence="2">The sequence shown here is derived from an EMBL/GenBank/DDBJ whole genome shotgun (WGS) entry which is preliminary data.</text>
</comment>
<evidence type="ECO:0000313" key="3">
    <source>
        <dbReference type="Proteomes" id="UP000766486"/>
    </source>
</evidence>
<sequence>MQLSSTFIAALLTISPLNLVLAQRRHYNYEVRDYLYEREPEYLDIQDVEIRAAELYKRTIKCNNQGNIKRVKPLYKGKCHPQNSVGYMGAHKCKTKHIGGHSYLCVQNDVATCYMQVQLLSDSSPPSLQLFDQLATSAALDEITNIPGGIRHYIFHRGVRDKVTGKTAKSLLFAIYQTQRYSPKTGYRVCLIHEGYYIASDTKKEGEPEDEIDYLEKDIPRDSKEFVILGEDVLGMSEVVEEAEKEA</sequence>
<feature type="signal peptide" evidence="1">
    <location>
        <begin position="1"/>
        <end position="22"/>
    </location>
</feature>
<organism evidence="2 3">
    <name type="scientific">Bionectria ochroleuca</name>
    <name type="common">Gliocladium roseum</name>
    <dbReference type="NCBI Taxonomy" id="29856"/>
    <lineage>
        <taxon>Eukaryota</taxon>
        <taxon>Fungi</taxon>
        <taxon>Dikarya</taxon>
        <taxon>Ascomycota</taxon>
        <taxon>Pezizomycotina</taxon>
        <taxon>Sordariomycetes</taxon>
        <taxon>Hypocreomycetidae</taxon>
        <taxon>Hypocreales</taxon>
        <taxon>Bionectriaceae</taxon>
        <taxon>Clonostachys</taxon>
    </lineage>
</organism>
<evidence type="ECO:0000313" key="2">
    <source>
        <dbReference type="EMBL" id="VUC29452.1"/>
    </source>
</evidence>
<dbReference type="EMBL" id="CABFNS010000800">
    <property type="protein sequence ID" value="VUC29452.1"/>
    <property type="molecule type" value="Genomic_DNA"/>
</dbReference>
<proteinExistence type="predicted"/>